<feature type="compositionally biased region" description="Polar residues" evidence="1">
    <location>
        <begin position="128"/>
        <end position="142"/>
    </location>
</feature>
<evidence type="ECO:0000256" key="1">
    <source>
        <dbReference type="SAM" id="MobiDB-lite"/>
    </source>
</evidence>
<organism evidence="2">
    <name type="scientific">marine sediment metagenome</name>
    <dbReference type="NCBI Taxonomy" id="412755"/>
    <lineage>
        <taxon>unclassified sequences</taxon>
        <taxon>metagenomes</taxon>
        <taxon>ecological metagenomes</taxon>
    </lineage>
</organism>
<comment type="caution">
    <text evidence="2">The sequence shown here is derived from an EMBL/GenBank/DDBJ whole genome shotgun (WGS) entry which is preliminary data.</text>
</comment>
<protein>
    <submittedName>
        <fullName evidence="2">Uncharacterized protein</fullName>
    </submittedName>
</protein>
<feature type="region of interest" description="Disordered" evidence="1">
    <location>
        <begin position="119"/>
        <end position="142"/>
    </location>
</feature>
<name>X1PBR2_9ZZZZ</name>
<gene>
    <name evidence="2" type="ORF">S06H3_56540</name>
</gene>
<feature type="non-terminal residue" evidence="2">
    <location>
        <position position="1"/>
    </location>
</feature>
<dbReference type="AlphaFoldDB" id="X1PBR2"/>
<reference evidence="2" key="1">
    <citation type="journal article" date="2014" name="Front. Microbiol.">
        <title>High frequency of phylogenetically diverse reductive dehalogenase-homologous genes in deep subseafloor sedimentary metagenomes.</title>
        <authorList>
            <person name="Kawai M."/>
            <person name="Futagami T."/>
            <person name="Toyoda A."/>
            <person name="Takaki Y."/>
            <person name="Nishi S."/>
            <person name="Hori S."/>
            <person name="Arai W."/>
            <person name="Tsubouchi T."/>
            <person name="Morono Y."/>
            <person name="Uchiyama I."/>
            <person name="Ito T."/>
            <person name="Fujiyama A."/>
            <person name="Inagaki F."/>
            <person name="Takami H."/>
        </authorList>
    </citation>
    <scope>NUCLEOTIDE SEQUENCE</scope>
    <source>
        <strain evidence="2">Expedition CK06-06</strain>
    </source>
</reference>
<accession>X1PBR2</accession>
<proteinExistence type="predicted"/>
<sequence length="142" mass="16218">EADNDRRCPPKYNWGKNNYASGEMQQLLGSIESLLLEPTISSRFSVIEKAVQAVEQQAKVIKQYSQASELLINYPNIEYMLQEWLRTNMVVGSSELPVKPKYALEYLKMYAAKNYDEVTFDPKPGTLKRSSAQKTSQDETSQ</sequence>
<evidence type="ECO:0000313" key="2">
    <source>
        <dbReference type="EMBL" id="GAI53293.1"/>
    </source>
</evidence>
<dbReference type="EMBL" id="BARV01036374">
    <property type="protein sequence ID" value="GAI53293.1"/>
    <property type="molecule type" value="Genomic_DNA"/>
</dbReference>